<evidence type="ECO:0000256" key="2">
    <source>
        <dbReference type="ARBA" id="ARBA00005568"/>
    </source>
</evidence>
<dbReference type="InterPro" id="IPR011206">
    <property type="entry name" value="Citrate_lyase_beta/mcl1/mcl2"/>
</dbReference>
<dbReference type="Proteomes" id="UP000766629">
    <property type="component" value="Unassembled WGS sequence"/>
</dbReference>
<sequence length="288" mass="30008">MKPAALRSLLYIPGHVEAYVGKAAATAADVVILDLEDAVPPAGKDQARQMLPAAAARLHDRGKAVAVRINNEDSLVDDDLEAATGAGADFVILPKVEDPAFVRQAAKFISAEGCDGLSLIGLIESPAGLLNAPAIAAAHPRLIALNLGTEDFCLEMGMEPDWDSLLYPSQQIVTAARAAGKIPLGYAGSIARYNDIGAFSTTAERSARLGFEGGFAIHPSQVSPLNAAFTPSEGAVTHARRIVEAYEKSLAKGLGAVSLDNKMIDLPVVEKARRVLRLSAGAGPPARG</sequence>
<dbReference type="PIRSF" id="PIRSF015582">
    <property type="entry name" value="Cit_lyase_B"/>
    <property type="match status" value="1"/>
</dbReference>
<dbReference type="PANTHER" id="PTHR32308:SF0">
    <property type="entry name" value="HPCH_HPAI ALDOLASE_CITRATE LYASE DOMAIN-CONTAINING PROTEIN"/>
    <property type="match status" value="1"/>
</dbReference>
<evidence type="ECO:0000313" key="6">
    <source>
        <dbReference type="EMBL" id="MBY6141544.1"/>
    </source>
</evidence>
<evidence type="ECO:0000256" key="3">
    <source>
        <dbReference type="ARBA" id="ARBA00022723"/>
    </source>
</evidence>
<dbReference type="InterPro" id="IPR015813">
    <property type="entry name" value="Pyrv/PenolPyrv_kinase-like_dom"/>
</dbReference>
<protein>
    <submittedName>
        <fullName evidence="6">CoA ester lyase</fullName>
    </submittedName>
</protein>
<evidence type="ECO:0000259" key="5">
    <source>
        <dbReference type="Pfam" id="PF03328"/>
    </source>
</evidence>
<dbReference type="GO" id="GO:0016829">
    <property type="term" value="F:lyase activity"/>
    <property type="evidence" value="ECO:0007669"/>
    <property type="project" value="UniProtKB-KW"/>
</dbReference>
<keyword evidence="6" id="KW-0456">Lyase</keyword>
<dbReference type="Pfam" id="PF03328">
    <property type="entry name" value="HpcH_HpaI"/>
    <property type="match status" value="1"/>
</dbReference>
<dbReference type="PANTHER" id="PTHR32308">
    <property type="entry name" value="LYASE BETA SUBUNIT, PUTATIVE (AFU_ORTHOLOGUE AFUA_4G13030)-RELATED"/>
    <property type="match status" value="1"/>
</dbReference>
<dbReference type="RefSeq" id="WP_222509578.1">
    <property type="nucleotide sequence ID" value="NZ_JAHVJA010000011.1"/>
</dbReference>
<dbReference type="SUPFAM" id="SSF51621">
    <property type="entry name" value="Phosphoenolpyruvate/pyruvate domain"/>
    <property type="match status" value="1"/>
</dbReference>
<proteinExistence type="inferred from homology"/>
<evidence type="ECO:0000256" key="4">
    <source>
        <dbReference type="ARBA" id="ARBA00022842"/>
    </source>
</evidence>
<reference evidence="6 7" key="1">
    <citation type="submission" date="2021-06" db="EMBL/GenBank/DDBJ databases">
        <title>50 bacteria genomes isolated from Dapeng, Shenzhen, China.</title>
        <authorList>
            <person name="Zheng W."/>
            <person name="Yu S."/>
            <person name="Huang Y."/>
        </authorList>
    </citation>
    <scope>NUCLEOTIDE SEQUENCE [LARGE SCALE GENOMIC DNA]</scope>
    <source>
        <strain evidence="6 7">DP1N14-2</strain>
    </source>
</reference>
<dbReference type="InterPro" id="IPR040442">
    <property type="entry name" value="Pyrv_kinase-like_dom_sf"/>
</dbReference>
<accession>A0ABS7NJZ9</accession>
<name>A0ABS7NJZ9_9RHOB</name>
<keyword evidence="4" id="KW-0460">Magnesium</keyword>
<keyword evidence="3" id="KW-0479">Metal-binding</keyword>
<comment type="caution">
    <text evidence="6">The sequence shown here is derived from an EMBL/GenBank/DDBJ whole genome shotgun (WGS) entry which is preliminary data.</text>
</comment>
<comment type="cofactor">
    <cofactor evidence="1">
        <name>Mg(2+)</name>
        <dbReference type="ChEBI" id="CHEBI:18420"/>
    </cofactor>
</comment>
<organism evidence="6 7">
    <name type="scientific">Leisingera daeponensis</name>
    <dbReference type="NCBI Taxonomy" id="405746"/>
    <lineage>
        <taxon>Bacteria</taxon>
        <taxon>Pseudomonadati</taxon>
        <taxon>Pseudomonadota</taxon>
        <taxon>Alphaproteobacteria</taxon>
        <taxon>Rhodobacterales</taxon>
        <taxon>Roseobacteraceae</taxon>
        <taxon>Leisingera</taxon>
    </lineage>
</organism>
<comment type="similarity">
    <text evidence="2">Belongs to the HpcH/HpaI aldolase family.</text>
</comment>
<evidence type="ECO:0000313" key="7">
    <source>
        <dbReference type="Proteomes" id="UP000766629"/>
    </source>
</evidence>
<feature type="domain" description="HpcH/HpaI aldolase/citrate lyase" evidence="5">
    <location>
        <begin position="7"/>
        <end position="219"/>
    </location>
</feature>
<evidence type="ECO:0000256" key="1">
    <source>
        <dbReference type="ARBA" id="ARBA00001946"/>
    </source>
</evidence>
<dbReference type="InterPro" id="IPR005000">
    <property type="entry name" value="Aldolase/citrate-lyase_domain"/>
</dbReference>
<dbReference type="Gene3D" id="3.20.20.60">
    <property type="entry name" value="Phosphoenolpyruvate-binding domains"/>
    <property type="match status" value="1"/>
</dbReference>
<gene>
    <name evidence="6" type="ORF">KUV26_19050</name>
</gene>
<keyword evidence="7" id="KW-1185">Reference proteome</keyword>
<dbReference type="EMBL" id="JAHVJA010000011">
    <property type="protein sequence ID" value="MBY6141544.1"/>
    <property type="molecule type" value="Genomic_DNA"/>
</dbReference>